<dbReference type="SUPFAM" id="SSF46689">
    <property type="entry name" value="Homeodomain-like"/>
    <property type="match status" value="1"/>
</dbReference>
<dbReference type="InterPro" id="IPR050109">
    <property type="entry name" value="HTH-type_TetR-like_transc_reg"/>
</dbReference>
<accession>A0A1D9ID46</accession>
<dbReference type="InterPro" id="IPR009057">
    <property type="entry name" value="Homeodomain-like_sf"/>
</dbReference>
<protein>
    <recommendedName>
        <fullName evidence="3">HTH tetR-type domain-containing protein</fullName>
    </recommendedName>
</protein>
<proteinExistence type="predicted"/>
<reference evidence="4 5" key="1">
    <citation type="submission" date="2016-10" db="EMBL/GenBank/DDBJ databases">
        <title>Complete genome sequences of three Cupriavidus strains isolated from various Malaysian environments.</title>
        <authorList>
            <person name="Abdullah A.A.-A."/>
            <person name="Shafie N.A.H."/>
            <person name="Lau N.S."/>
        </authorList>
    </citation>
    <scope>NUCLEOTIDE SEQUENCE [LARGE SCALE GENOMIC DNA]</scope>
    <source>
        <strain evidence="4 5">USMAA1020</strain>
    </source>
</reference>
<sequence>MLKKVPKQARSEHMVACILAGATRVLDAVPLAEATTNHIAEVAGVSIGSLYQYFGSKEAIAHCLLHQHLEQTVGLLREIRIASRGCPVEERMRLSFLEVLRDHRSHPMLHLNLTAVTQREDFPPSQLKQVVGRMIDEIALGLAEEHPEADPDEIRVCATLRHQSSMLLAHAALDRRRFGQDSLVMDYFDTLSAAQLSLLDRRPVRRAPQSS</sequence>
<keyword evidence="5" id="KW-1185">Reference proteome</keyword>
<dbReference type="InterPro" id="IPR001647">
    <property type="entry name" value="HTH_TetR"/>
</dbReference>
<dbReference type="PANTHER" id="PTHR30055:SF201">
    <property type="entry name" value="TRANSCRIPTIONAL REGULATORY PROTEIN"/>
    <property type="match status" value="1"/>
</dbReference>
<dbReference type="PANTHER" id="PTHR30055">
    <property type="entry name" value="HTH-TYPE TRANSCRIPTIONAL REGULATOR RUTR"/>
    <property type="match status" value="1"/>
</dbReference>
<name>A0A1D9ID46_9BURK</name>
<feature type="DNA-binding region" description="H-T-H motif" evidence="2">
    <location>
        <begin position="35"/>
        <end position="54"/>
    </location>
</feature>
<evidence type="ECO:0000313" key="4">
    <source>
        <dbReference type="EMBL" id="AOZ10000.1"/>
    </source>
</evidence>
<evidence type="ECO:0000256" key="1">
    <source>
        <dbReference type="ARBA" id="ARBA00023125"/>
    </source>
</evidence>
<dbReference type="Gene3D" id="1.10.357.10">
    <property type="entry name" value="Tetracycline Repressor, domain 2"/>
    <property type="match status" value="1"/>
</dbReference>
<dbReference type="EMBL" id="CP017755">
    <property type="protein sequence ID" value="AOZ10000.1"/>
    <property type="molecule type" value="Genomic_DNA"/>
</dbReference>
<dbReference type="PROSITE" id="PS50977">
    <property type="entry name" value="HTH_TETR_2"/>
    <property type="match status" value="1"/>
</dbReference>
<keyword evidence="1 2" id="KW-0238">DNA-binding</keyword>
<dbReference type="Proteomes" id="UP000177515">
    <property type="component" value="Chromosome 2"/>
</dbReference>
<evidence type="ECO:0000313" key="5">
    <source>
        <dbReference type="Proteomes" id="UP000177515"/>
    </source>
</evidence>
<dbReference type="Pfam" id="PF00440">
    <property type="entry name" value="TetR_N"/>
    <property type="match status" value="1"/>
</dbReference>
<evidence type="ECO:0000259" key="3">
    <source>
        <dbReference type="PROSITE" id="PS50977"/>
    </source>
</evidence>
<feature type="domain" description="HTH tetR-type" evidence="3">
    <location>
        <begin position="12"/>
        <end position="72"/>
    </location>
</feature>
<gene>
    <name evidence="4" type="ORF">BKK80_30505</name>
</gene>
<organism evidence="4 5">
    <name type="scientific">Cupriavidus malaysiensis</name>
    <dbReference type="NCBI Taxonomy" id="367825"/>
    <lineage>
        <taxon>Bacteria</taxon>
        <taxon>Pseudomonadati</taxon>
        <taxon>Pseudomonadota</taxon>
        <taxon>Betaproteobacteria</taxon>
        <taxon>Burkholderiales</taxon>
        <taxon>Burkholderiaceae</taxon>
        <taxon>Cupriavidus</taxon>
    </lineage>
</organism>
<evidence type="ECO:0000256" key="2">
    <source>
        <dbReference type="PROSITE-ProRule" id="PRU00335"/>
    </source>
</evidence>
<dbReference type="RefSeq" id="WP_071072532.1">
    <property type="nucleotide sequence ID" value="NZ_CP017755.1"/>
</dbReference>